<dbReference type="Ensembl" id="ENSPNYT00000027482.1">
    <property type="protein sequence ID" value="ENSPNYP00000026825.1"/>
    <property type="gene ID" value="ENSPNYG00000015282.1"/>
</dbReference>
<dbReference type="Gene3D" id="3.30.1010.10">
    <property type="entry name" value="Phosphatidylinositol 3-kinase Catalytic Subunit, Chain A, domain 4"/>
    <property type="match status" value="1"/>
</dbReference>
<evidence type="ECO:0000256" key="18">
    <source>
        <dbReference type="SAM" id="Phobius"/>
    </source>
</evidence>
<dbReference type="SMART" id="SM00146">
    <property type="entry name" value="PI3Kc"/>
    <property type="match status" value="1"/>
</dbReference>
<evidence type="ECO:0000256" key="15">
    <source>
        <dbReference type="ARBA" id="ARBA00023204"/>
    </source>
</evidence>
<keyword evidence="7" id="KW-0597">Phosphoprotein</keyword>
<keyword evidence="13" id="KW-0802">TPR repeat</keyword>
<dbReference type="CDD" id="cd05172">
    <property type="entry name" value="PIKKc_DNA-PK"/>
    <property type="match status" value="1"/>
</dbReference>
<evidence type="ECO:0000259" key="20">
    <source>
        <dbReference type="PROSITE" id="PS51189"/>
    </source>
</evidence>
<name>A0A3B4GUZ3_9CICH</name>
<evidence type="ECO:0000256" key="1">
    <source>
        <dbReference type="ARBA" id="ARBA00004604"/>
    </source>
</evidence>
<evidence type="ECO:0000259" key="19">
    <source>
        <dbReference type="PROSITE" id="PS50290"/>
    </source>
</evidence>
<dbReference type="InterPro" id="IPR014009">
    <property type="entry name" value="PIK_FAT"/>
</dbReference>
<dbReference type="FunFam" id="1.10.1070.11:FF:000018">
    <property type="entry name" value="DNA-dependent protein kinase catalytic subunit"/>
    <property type="match status" value="1"/>
</dbReference>
<keyword evidence="9" id="KW-0677">Repeat</keyword>
<dbReference type="Pfam" id="PF02259">
    <property type="entry name" value="FAT"/>
    <property type="match status" value="1"/>
</dbReference>
<dbReference type="Pfam" id="PF20502">
    <property type="entry name" value="DNAPKcs_CC1-2"/>
    <property type="match status" value="1"/>
</dbReference>
<dbReference type="PANTHER" id="PTHR11139">
    <property type="entry name" value="ATAXIA TELANGIECTASIA MUTATED ATM -RELATED"/>
    <property type="match status" value="1"/>
</dbReference>
<evidence type="ECO:0000256" key="12">
    <source>
        <dbReference type="ARBA" id="ARBA00022777"/>
    </source>
</evidence>
<evidence type="ECO:0000256" key="6">
    <source>
        <dbReference type="ARBA" id="ARBA00022527"/>
    </source>
</evidence>
<keyword evidence="10" id="KW-0547">Nucleotide-binding</keyword>
<feature type="domain" description="FATC" evidence="21">
    <location>
        <begin position="3709"/>
        <end position="3741"/>
    </location>
</feature>
<feature type="transmembrane region" description="Helical" evidence="18">
    <location>
        <begin position="2149"/>
        <end position="2171"/>
    </location>
</feature>
<evidence type="ECO:0000256" key="4">
    <source>
        <dbReference type="ARBA" id="ARBA00018077"/>
    </source>
</evidence>
<dbReference type="InterPro" id="IPR003152">
    <property type="entry name" value="FATC_dom"/>
</dbReference>
<keyword evidence="18" id="KW-0812">Transmembrane</keyword>
<dbReference type="InterPro" id="IPR011009">
    <property type="entry name" value="Kinase-like_dom_sf"/>
</dbReference>
<dbReference type="InterPro" id="IPR036940">
    <property type="entry name" value="PI3/4_kinase_cat_sf"/>
</dbReference>
<evidence type="ECO:0000256" key="2">
    <source>
        <dbReference type="ARBA" id="ARBA00011031"/>
    </source>
</evidence>
<dbReference type="InterPro" id="IPR018936">
    <property type="entry name" value="PI3/4_kinase_CS"/>
</dbReference>
<dbReference type="Pfam" id="PF08163">
    <property type="entry name" value="DNAPKcs_CC3"/>
    <property type="match status" value="1"/>
</dbReference>
<dbReference type="PROSITE" id="PS51189">
    <property type="entry name" value="FAT"/>
    <property type="match status" value="1"/>
</dbReference>
<dbReference type="Pfam" id="PF02260">
    <property type="entry name" value="FATC"/>
    <property type="match status" value="1"/>
</dbReference>
<feature type="region of interest" description="Disordered" evidence="17">
    <location>
        <begin position="1881"/>
        <end position="1903"/>
    </location>
</feature>
<dbReference type="InterPro" id="IPR037706">
    <property type="entry name" value="DNA-PK_dom"/>
</dbReference>
<evidence type="ECO:0000256" key="8">
    <source>
        <dbReference type="ARBA" id="ARBA00022679"/>
    </source>
</evidence>
<dbReference type="InterPro" id="IPR012582">
    <property type="entry name" value="DNAPKcs_CC3"/>
</dbReference>
<evidence type="ECO:0000313" key="22">
    <source>
        <dbReference type="Ensembl" id="ENSPNYP00000026825.1"/>
    </source>
</evidence>
<dbReference type="Pfam" id="PF19704">
    <property type="entry name" value="DNAPKcs_CC5"/>
    <property type="match status" value="3"/>
</dbReference>
<evidence type="ECO:0000256" key="7">
    <source>
        <dbReference type="ARBA" id="ARBA00022553"/>
    </source>
</evidence>
<evidence type="ECO:0000256" key="13">
    <source>
        <dbReference type="ARBA" id="ARBA00022803"/>
    </source>
</evidence>
<dbReference type="InterPro" id="IPR045581">
    <property type="entry name" value="DNAPKcs_CC5"/>
</dbReference>
<dbReference type="PROSITE" id="PS00916">
    <property type="entry name" value="PI3_4_KINASE_2"/>
    <property type="match status" value="1"/>
</dbReference>
<dbReference type="GO" id="GO:0005730">
    <property type="term" value="C:nucleolus"/>
    <property type="evidence" value="ECO:0007669"/>
    <property type="project" value="UniProtKB-SubCell"/>
</dbReference>
<dbReference type="GO" id="GO:0033152">
    <property type="term" value="P:immunoglobulin V(D)J recombination"/>
    <property type="evidence" value="ECO:0007669"/>
    <property type="project" value="TreeGrafter"/>
</dbReference>
<dbReference type="InterPro" id="IPR050517">
    <property type="entry name" value="DDR_Repair_Kinase"/>
</dbReference>
<dbReference type="GO" id="GO:0004677">
    <property type="term" value="F:DNA-dependent protein kinase activity"/>
    <property type="evidence" value="ECO:0007669"/>
    <property type="project" value="InterPro"/>
</dbReference>
<dbReference type="PANTHER" id="PTHR11139:SF68">
    <property type="entry name" value="DNA-DEPENDENT PROTEIN KINASE CATALYTIC SUBUNIT"/>
    <property type="match status" value="1"/>
</dbReference>
<dbReference type="GeneTree" id="ENSGT00940000155633"/>
<dbReference type="InterPro" id="IPR046804">
    <property type="entry name" value="DNA-PKcs_N"/>
</dbReference>
<evidence type="ECO:0000256" key="11">
    <source>
        <dbReference type="ARBA" id="ARBA00022763"/>
    </source>
</evidence>
<dbReference type="InterPro" id="IPR003151">
    <property type="entry name" value="PIK-rel_kinase_FAT"/>
</dbReference>
<keyword evidence="14" id="KW-0067">ATP-binding</keyword>
<sequence>EDYGLLTFLKKSLALDEICFYMCKCFGNSVPFKDTCIIVYTKDKGAKCRTPVLELLIKIQASATLIKKKKEVKKMKRVSINLFIYDYYLLPFFIVLGKVYELLGVLAEVHPSEMVNSSDKLYRAYLGELKDQMTSSTKEPKLLVVAGCLRGITALMVNFTKTMEEDPATSKEIFQYTLKSISPQMDMTRYAVTFAGLRLLARHASQFSSCLMDHYKPLFEVMSKLCGHINGEMKKTSYYALEAFLKQVALLVADNIEEHKTKLKFFMQKFCSIIKTMDSTYKELSIAIRGYGFFAAPCKKVCPQDVDLMYTELIQRCKQMYLTESDGEDDSFYQLPSFLDSIASVLIHLDKIPEVYTPLLERLLVVQIDSFPQYSERMQIACTRSILKVLVAIASKGPVLWSFISSVVHQGLIRVCSKPLTLSEDTSSSSSESSQVRTGKWKVPASHDYLSLYKNLLDCDRLKDSGFLDGAFESQNAALGSLSRLLYDELVKSILRIVEKLDLSVQKVTTGEEVGSNVTVSADFTAFINLVDFCSELLLNKHMEYFHSWMYPLSHELILHSIRNPLVSGFYKLLSVTMKIAKRIKYYQVAVLWNLKCMFLCIFVTFFSDELLASCLTFVLSLHHNIVALDIKAYCPALETALKLGLSHIPLANAALDALEDWSSHIPLKTMQPCYTSVLPLLDGYLKTSSTDSKKDDIQKLNINFCLLRVVKLLGHLGGKLNRNLVTVVSSEEMMKKFVSWDTEKRLSFAVPFKDMKPVIFLDPFLPRISELALSTSDRQTKVAACELLHSMVVYMVGKSAQMAEGENTLPPMYKLHKRLFPVLLRLACDVDQVTRQLFEPLVMQLIHWFTNNKKFESQDTVAVLEAILDGVVDPMDSTLRDFCGRCIEEFVKWSIKQTTPKQQERSPTNMKSLFKRIYSLALHPNGFKRLGAALAFNSIYRQFREENSLVEQFVFEVLVIFVESLALAHSDERSMGTLQQCGSAIDHLKRIIKHKAPSLNHHNAKRRIPRGFPPDEKLCLSDVVSWLLEQCGRPQTECRHKCMELLYEFIPLLPGKKSPPQWVDGMLKDHGTDFLMSQFEGGGLLSQPTLRDLTSPFSVRATLQWLDLLLAVLDCYNTFIGLHIIKPQYILNKSRFLKALHFFLTELATHELVAAESCFPLGEKTSHFSPREVEQYNYSKCTIIVRLLEFTTMILAKGDKELWKSLEQEFLCSVFFELTAMVVCEPSAVGFNMADVEVMKNLPEVCVPLLKALLASPYCSRLESSLRTKISCKSVEGLCNVDLYHSSTLSHHDQMEMVLSSCKQIHKAGFLSSILHSQDSSYGKKLGSQLLMTVYKGIAPGEERKALPSLDVNTRRVADGLLQLAFSLSQQSEQLVDLLLNTIMLSVPVSGSHSHNFLSFSHGEYFYSLFQATINTELLRSLNTTVPRLMKASSQNPSMVSVLLNGMLDHSFKERSVRKTQGKQLVEEVLKRWMSLQSWWEGDSSTPESKTAILLLLSKLLQIDSSVCSDIKHEAFRQVFSTFTVLLVDMNLPLNLKSQALLVLPFFTTLPEEPLAELQVALDTLVASHFPMQSDEFAKGSLHRNNYMDCVRKFLDALELSQSPLLLKLLAGILCRDTKHIMEDQFQTCFQRTAKRASVERQLQLLCTVYGVIQQGDVPMSSMLQAMMERVLLPLASHCSAKALNDFFITNVFDIISFLLSRFTKSSETAFEVQLLKKNGCYKLMELLYSRLPKEEVYSKESRINQAYCRSEKTEGNEMSKTLIKSCFEAFTENMAGETQLLELRRRYHCTSYNCAIAVISCSFSEPKFYHGFLFSEKPEKNQFILENIIDVERTYNFPIEIEVCKKCFSPVYLSSQSYMADSSLSEEMSQFDFSTGVQSFSFSSQNPEGEKRAETEEMSPSQDAMVDLEMDELNQHECMTTMTALIGHMQRNNITPKTEQGNVPSELPPWMKFLHGKLANPSTPLNIRLFISKLIINTEEVFRPYAKYWLGPLLQLVVSGNTGGVGIHFMVVDVVVTVLSWTSLATPKGNPRDEVLANRLLEFLMKHCFHSKRPVFRHNLEIIRTLVECWKDCLPDKLNNNSVGLQLLGIILANNLPAYNASCGIEYERYIQSLTTNVSYVRYKEVYSAAAEIIGLILKSMTDMATFQALVFIIFFVFFRFVNYVFFLLPKLHGVLKTNCLECVLSRADVIPDIFLQLKITGFIQMMNHRDEARQRACLDIIHKIIPRLTPVELQELLGSVTAFVSHPSPVCRERMYDILMWIQDNYGEVVRTLNETCQRLCFLDSFTEKKKKKQLYLFWVFFNLLDYVIDSNWRFRSTVMTPMFVETLSSQGPESVAASQSGAMKGKLRATQTSLEFSQTQTQGRRTAYNWLTGSSVDTLAEYSLGSESMSSLLVFDKKAERRTAARRPIGEGFGLRRLTASTDEVDSRTRAVNEQRANILRLRRRFLKDQEKVSLGFAKKEIQHQRQEKEEKANLALRKEAQVTLYRNYRVGDFPDIQIPYSNLIAPLQALAQRDPILAKQLFSSLFAGILQEMAKQQRPEESARIKEELRSNMSNFLSKSTLCFPPFIACVQDMCYQHKELQQLNPASISSTCLMSLQQPSGILLLEEGLLHADGPTERPAKRSRGHKEIPPDTNKWINLARLYKSLEDYDVVRGIFGGKVGTKSITCTALQAEANTDFAEAVKLYNEALNTESWPDGEPTDSEKDFWEMAAMDAYSHLTEWKSLQYCSTVNIDENSPPNLEMMWSEPLYQVIITQMILQFRNSHSPDYDRAKYYTNYAMQLFMESYSNVDTLLTKSRLTILQSVQALTEIQDFLLFIKEEVSLDSLKHLIRSWTERYPDAKVDPVNVWDDIITSRCFFLDKIREKLRGHAPSDSMEVDGSGDPAGDIETLVNDCKFNMKLRMADGAQKQNNFPVAVKLLKELHKEAKMDRRWLLRWVHSFSRYSHKRCQAQGPVEQISTMLKTIPLLGEKEKESKVFRYQKILQGTSFDILATAVSRSPSVLGTIDADKAERVVKLSGVSSSNADPKVLYFLGKYILLCEATRKADEELQSYSQDFVETSSVIETYMTLANFCDKRLREEEQSDADLLVLPMHVVENMLKALKMNSEEARLRFPRLLQIIELYPSETLDLMTKEMMSVPCWMLISWISQMVALLDKPEAVAVQHCIEQIAECYPQALVYALMISSESYQFEDSATGHQQQEFVNRLKSMLDKGGAVKNFVDALQQLTNPEMIFKDWWDGVRIELEKPTFNRKQMGDMYEEMRSILGDCSADSHGMFRKKFIKVCHFFSFFPLFLSQKYDSPEILDLDLVASMRGFQKEPGNLKEYSPWLSGFKADSFRNELEIPGQYDGRAKPLPEYHAKITGFDERVKVMSSIRRPKRLIIRGDDERDHPFLVKGGEDLRQDQRIEQLFAVMNILLSQDTSCLHRGLQLRTYQVIPINTRIGLIEWMENTCTLKEFVLNTMTEEEQQRAGRYNKNRVTKRADCVPSDLLKRAFLNMCNSPEAFLSLRSHFISSHALLCVSHWILGIGDRHLSNFMINMETGGMIGIDFGHAFGSSTQFLPVPELMPFRLTQQFVNLMQPLKESGLIQNIMVHSLRAYRAEPDLLLNTMDVFVKEPSLDWKNFEMKQLRKGGTWTETVNTKEINWYPLQKVNFAKRKLDGANPAAITSEELKLGFEKDGAFPGMQSVALGTKEHNIRARLPADGLSVENQVDCLLDQAMDPNVLCRVWVGWEPWI</sequence>
<dbReference type="Pfam" id="PF20500">
    <property type="entry name" value="DNA-PKcs_N"/>
    <property type="match status" value="1"/>
</dbReference>
<evidence type="ECO:0000256" key="3">
    <source>
        <dbReference type="ARBA" id="ARBA00012513"/>
    </source>
</evidence>
<evidence type="ECO:0000256" key="9">
    <source>
        <dbReference type="ARBA" id="ARBA00022737"/>
    </source>
</evidence>
<accession>A0A3B4GUZ3</accession>
<dbReference type="SMART" id="SM01344">
    <property type="entry name" value="NUC194"/>
    <property type="match status" value="1"/>
</dbReference>
<keyword evidence="6" id="KW-0723">Serine/threonine-protein kinase</keyword>
<feature type="transmembrane region" description="Helical" evidence="18">
    <location>
        <begin position="78"/>
        <end position="96"/>
    </location>
</feature>
<comment type="similarity">
    <text evidence="2">Belongs to the PI3/PI4-kinase family.</text>
</comment>
<evidence type="ECO:0000256" key="14">
    <source>
        <dbReference type="ARBA" id="ARBA00022840"/>
    </source>
</evidence>
<protein>
    <recommendedName>
        <fullName evidence="4">DNA-dependent protein kinase catalytic subunit</fullName>
        <ecNumber evidence="3">2.7.11.1</ecNumber>
    </recommendedName>
</protein>
<organism evidence="22">
    <name type="scientific">Pundamilia nyererei</name>
    <dbReference type="NCBI Taxonomy" id="303518"/>
    <lineage>
        <taxon>Eukaryota</taxon>
        <taxon>Metazoa</taxon>
        <taxon>Chordata</taxon>
        <taxon>Craniata</taxon>
        <taxon>Vertebrata</taxon>
        <taxon>Euteleostomi</taxon>
        <taxon>Actinopterygii</taxon>
        <taxon>Neopterygii</taxon>
        <taxon>Teleostei</taxon>
        <taxon>Neoteleostei</taxon>
        <taxon>Acanthomorphata</taxon>
        <taxon>Ovalentaria</taxon>
        <taxon>Cichlomorphae</taxon>
        <taxon>Cichliformes</taxon>
        <taxon>Cichlidae</taxon>
        <taxon>African cichlids</taxon>
        <taxon>Pseudocrenilabrinae</taxon>
        <taxon>Haplochromini</taxon>
        <taxon>Pundamilia</taxon>
    </lineage>
</organism>
<feature type="domain" description="FAT" evidence="20">
    <location>
        <begin position="2593"/>
        <end position="3193"/>
    </location>
</feature>
<dbReference type="SMART" id="SM01343">
    <property type="entry name" value="FATC"/>
    <property type="match status" value="1"/>
</dbReference>
<keyword evidence="12" id="KW-0418">Kinase</keyword>
<dbReference type="GO" id="GO:0005524">
    <property type="term" value="F:ATP binding"/>
    <property type="evidence" value="ECO:0007669"/>
    <property type="project" value="UniProtKB-KW"/>
</dbReference>
<evidence type="ECO:0000256" key="17">
    <source>
        <dbReference type="SAM" id="MobiDB-lite"/>
    </source>
</evidence>
<comment type="subcellular location">
    <subcellularLocation>
        <location evidence="1">Nucleus</location>
        <location evidence="1">Nucleolus</location>
    </subcellularLocation>
</comment>
<dbReference type="PROSITE" id="PS50290">
    <property type="entry name" value="PI3_4_KINASE_3"/>
    <property type="match status" value="1"/>
</dbReference>
<keyword evidence="18" id="KW-0472">Membrane</keyword>
<dbReference type="FunFam" id="3.30.1010.10:FF:000013">
    <property type="entry name" value="Protein kinase, DNA-activated, catalytic subunit"/>
    <property type="match status" value="1"/>
</dbReference>
<dbReference type="GO" id="GO:0008630">
    <property type="term" value="P:intrinsic apoptotic signaling pathway in response to DNA damage"/>
    <property type="evidence" value="ECO:0007669"/>
    <property type="project" value="TreeGrafter"/>
</dbReference>
<keyword evidence="15" id="KW-0234">DNA repair</keyword>
<proteinExistence type="inferred from homology"/>
<dbReference type="InterPro" id="IPR046803">
    <property type="entry name" value="DNAPKcs_CC1-2"/>
</dbReference>
<evidence type="ECO:0000256" key="10">
    <source>
        <dbReference type="ARBA" id="ARBA00022741"/>
    </source>
</evidence>
<dbReference type="InterPro" id="IPR016024">
    <property type="entry name" value="ARM-type_fold"/>
</dbReference>
<dbReference type="GO" id="GO:0042254">
    <property type="term" value="P:ribosome biogenesis"/>
    <property type="evidence" value="ECO:0007669"/>
    <property type="project" value="UniProtKB-KW"/>
</dbReference>
<dbReference type="Gene3D" id="1.10.1070.11">
    <property type="entry name" value="Phosphatidylinositol 3-/4-kinase, catalytic domain"/>
    <property type="match status" value="1"/>
</dbReference>
<keyword evidence="5" id="KW-0690">Ribosome biogenesis</keyword>
<dbReference type="SUPFAM" id="SSF56112">
    <property type="entry name" value="Protein kinase-like (PK-like)"/>
    <property type="match status" value="1"/>
</dbReference>
<dbReference type="PROSITE" id="PS51190">
    <property type="entry name" value="FATC"/>
    <property type="match status" value="1"/>
</dbReference>
<evidence type="ECO:0000256" key="5">
    <source>
        <dbReference type="ARBA" id="ARBA00022517"/>
    </source>
</evidence>
<gene>
    <name evidence="22" type="primary">PRKDC</name>
</gene>
<feature type="transmembrane region" description="Helical" evidence="18">
    <location>
        <begin position="2298"/>
        <end position="2316"/>
    </location>
</feature>
<keyword evidence="8" id="KW-0808">Transferase</keyword>
<keyword evidence="18" id="KW-1133">Transmembrane helix</keyword>
<keyword evidence="16" id="KW-0539">Nucleus</keyword>
<dbReference type="SUPFAM" id="SSF48371">
    <property type="entry name" value="ARM repeat"/>
    <property type="match status" value="2"/>
</dbReference>
<dbReference type="InterPro" id="IPR000403">
    <property type="entry name" value="PI3/4_kinase_cat_dom"/>
</dbReference>
<evidence type="ECO:0000259" key="21">
    <source>
        <dbReference type="PROSITE" id="PS51190"/>
    </source>
</evidence>
<reference evidence="22" key="1">
    <citation type="submission" date="2023-09" db="UniProtKB">
        <authorList>
            <consortium name="Ensembl"/>
        </authorList>
    </citation>
    <scope>IDENTIFICATION</scope>
</reference>
<evidence type="ECO:0000256" key="16">
    <source>
        <dbReference type="ARBA" id="ARBA00023242"/>
    </source>
</evidence>
<dbReference type="EC" id="2.7.11.1" evidence="3"/>
<dbReference type="GO" id="GO:0000723">
    <property type="term" value="P:telomere maintenance"/>
    <property type="evidence" value="ECO:0007669"/>
    <property type="project" value="TreeGrafter"/>
</dbReference>
<dbReference type="Pfam" id="PF00454">
    <property type="entry name" value="PI3_PI4_kinase"/>
    <property type="match status" value="1"/>
</dbReference>
<feature type="domain" description="PI3K/PI4K catalytic" evidence="19">
    <location>
        <begin position="3370"/>
        <end position="3666"/>
    </location>
</feature>
<keyword evidence="11" id="KW-0227">DNA damage</keyword>
<dbReference type="PROSITE" id="PS00915">
    <property type="entry name" value="PI3_4_KINASE_1"/>
    <property type="match status" value="1"/>
</dbReference>
<dbReference type="GO" id="GO:0006303">
    <property type="term" value="P:double-strand break repair via nonhomologous end joining"/>
    <property type="evidence" value="ECO:0007669"/>
    <property type="project" value="InterPro"/>
</dbReference>